<dbReference type="InterPro" id="IPR032879">
    <property type="entry name" value="FixG_C"/>
</dbReference>
<dbReference type="PANTHER" id="PTHR30176">
    <property type="entry name" value="FERREDOXIN-TYPE PROTEIN NAPH"/>
    <property type="match status" value="1"/>
</dbReference>
<evidence type="ECO:0000256" key="1">
    <source>
        <dbReference type="ARBA" id="ARBA00022448"/>
    </source>
</evidence>
<feature type="transmembrane region" description="Helical" evidence="7">
    <location>
        <begin position="52"/>
        <end position="78"/>
    </location>
</feature>
<reference evidence="9" key="2">
    <citation type="submission" date="2021-08" db="EMBL/GenBank/DDBJ databases">
        <authorList>
            <person name="Dalcin Martins P."/>
        </authorList>
    </citation>
    <scope>NUCLEOTIDE SEQUENCE</scope>
    <source>
        <strain evidence="9">MAG_39</strain>
    </source>
</reference>
<evidence type="ECO:0000256" key="5">
    <source>
        <dbReference type="ARBA" id="ARBA00023004"/>
    </source>
</evidence>
<evidence type="ECO:0000256" key="2">
    <source>
        <dbReference type="ARBA" id="ARBA00022485"/>
    </source>
</evidence>
<keyword evidence="2" id="KW-0004">4Fe-4S</keyword>
<comment type="caution">
    <text evidence="9">The sequence shown here is derived from an EMBL/GenBank/DDBJ whole genome shotgun (WGS) entry which is preliminary data.</text>
</comment>
<dbReference type="Pfam" id="PF13746">
    <property type="entry name" value="Fer4_18"/>
    <property type="match status" value="1"/>
</dbReference>
<dbReference type="PROSITE" id="PS51379">
    <property type="entry name" value="4FE4S_FER_2"/>
    <property type="match status" value="1"/>
</dbReference>
<evidence type="ECO:0000256" key="6">
    <source>
        <dbReference type="ARBA" id="ARBA00023014"/>
    </source>
</evidence>
<reference evidence="9" key="1">
    <citation type="journal article" date="2021" name="bioRxiv">
        <title>Unraveling nitrogen, sulfur and carbon metabolic pathways and microbial community transcriptional responses to substrate deprivation and toxicity stresses in a bioreactor mimicking anoxic brackish coastal sediment conditions.</title>
        <authorList>
            <person name="Martins P.D."/>
            <person name="Echeveste M.J."/>
            <person name="Arshad A."/>
            <person name="Kurth J."/>
            <person name="Ouboter H."/>
            <person name="Jetten M.S.M."/>
            <person name="Welte C.U."/>
        </authorList>
    </citation>
    <scope>NUCLEOTIDE SEQUENCE</scope>
    <source>
        <strain evidence="9">MAG_39</strain>
    </source>
</reference>
<dbReference type="Pfam" id="PF12801">
    <property type="entry name" value="Fer4_5"/>
    <property type="match status" value="2"/>
</dbReference>
<sequence>MSRRRTIRSLRQVAGALQAVVMVGLPFLKINGESALRFDIPTLRLHVFGCTLWMQEFFLVLIATIFLTLLALFITLVFGRIWCGWLCPQTVLTDLTPFVDRAGGKGPLLTAAAYAATFLISAVVAASLIWYFVSPYEFLPALSRGTLGTTTWGFWTVMTLGIFLNYAFLRHKWCATACPYAKLQSVLFDKSTLIIELDPKRAAECIDCRRCEKVCPTGISIRRGMDAACINCAECIDACNAVMGRFNRKGLLRYAFGSGGEGKILRQNFFVVGGFVLLFFGLSLYFTLARTGVDVTVLPHTMGPRLTREGKIINAYVLAVKNMQDRPVELKVTVEKFDDSLVQSITVPLRLEAEKADKVPLFVRVAKRAGMKGSRKITITLDDVSGKIHIAKEANFVIPDEL</sequence>
<feature type="transmembrane region" description="Helical" evidence="7">
    <location>
        <begin position="12"/>
        <end position="32"/>
    </location>
</feature>
<dbReference type="Pfam" id="PF11614">
    <property type="entry name" value="FixG_C"/>
    <property type="match status" value="1"/>
</dbReference>
<evidence type="ECO:0000256" key="3">
    <source>
        <dbReference type="ARBA" id="ARBA00022723"/>
    </source>
</evidence>
<evidence type="ECO:0000256" key="4">
    <source>
        <dbReference type="ARBA" id="ARBA00022982"/>
    </source>
</evidence>
<dbReference type="SUPFAM" id="SSF54862">
    <property type="entry name" value="4Fe-4S ferredoxins"/>
    <property type="match status" value="1"/>
</dbReference>
<keyword evidence="4" id="KW-0249">Electron transport</keyword>
<evidence type="ECO:0000256" key="7">
    <source>
        <dbReference type="SAM" id="Phobius"/>
    </source>
</evidence>
<dbReference type="GO" id="GO:0051539">
    <property type="term" value="F:4 iron, 4 sulfur cluster binding"/>
    <property type="evidence" value="ECO:0007669"/>
    <property type="project" value="UniProtKB-KW"/>
</dbReference>
<dbReference type="InterPro" id="IPR013783">
    <property type="entry name" value="Ig-like_fold"/>
</dbReference>
<dbReference type="GO" id="GO:0046872">
    <property type="term" value="F:metal ion binding"/>
    <property type="evidence" value="ECO:0007669"/>
    <property type="project" value="UniProtKB-KW"/>
</dbReference>
<dbReference type="EMBL" id="JAIOIV010000037">
    <property type="protein sequence ID" value="MBZ0155576.1"/>
    <property type="molecule type" value="Genomic_DNA"/>
</dbReference>
<keyword evidence="6" id="KW-0411">Iron-sulfur</keyword>
<protein>
    <submittedName>
        <fullName evidence="9">4Fe-4S binding protein</fullName>
    </submittedName>
</protein>
<feature type="transmembrane region" description="Helical" evidence="7">
    <location>
        <begin position="152"/>
        <end position="169"/>
    </location>
</feature>
<keyword evidence="7" id="KW-1133">Transmembrane helix</keyword>
<gene>
    <name evidence="9" type="ORF">K8I29_05085</name>
</gene>
<evidence type="ECO:0000313" key="9">
    <source>
        <dbReference type="EMBL" id="MBZ0155576.1"/>
    </source>
</evidence>
<dbReference type="AlphaFoldDB" id="A0A953J3H3"/>
<dbReference type="PANTHER" id="PTHR30176:SF3">
    <property type="entry name" value="FERREDOXIN-TYPE PROTEIN NAPH"/>
    <property type="match status" value="1"/>
</dbReference>
<feature type="domain" description="4Fe-4S ferredoxin-type" evidence="8">
    <location>
        <begin position="193"/>
        <end position="224"/>
    </location>
</feature>
<feature type="transmembrane region" description="Helical" evidence="7">
    <location>
        <begin position="111"/>
        <end position="132"/>
    </location>
</feature>
<evidence type="ECO:0000313" key="10">
    <source>
        <dbReference type="Proteomes" id="UP000705867"/>
    </source>
</evidence>
<dbReference type="InterPro" id="IPR017896">
    <property type="entry name" value="4Fe4S_Fe-S-bd"/>
</dbReference>
<keyword evidence="7" id="KW-0812">Transmembrane</keyword>
<dbReference type="InterPro" id="IPR017900">
    <property type="entry name" value="4Fe4S_Fe_S_CS"/>
</dbReference>
<keyword evidence="3" id="KW-0479">Metal-binding</keyword>
<feature type="transmembrane region" description="Helical" evidence="7">
    <location>
        <begin position="269"/>
        <end position="288"/>
    </location>
</feature>
<proteinExistence type="predicted"/>
<dbReference type="Gene3D" id="2.60.40.10">
    <property type="entry name" value="Immunoglobulins"/>
    <property type="match status" value="1"/>
</dbReference>
<evidence type="ECO:0000259" key="8">
    <source>
        <dbReference type="PROSITE" id="PS51379"/>
    </source>
</evidence>
<dbReference type="Gene3D" id="3.30.70.20">
    <property type="match status" value="1"/>
</dbReference>
<dbReference type="PROSITE" id="PS00198">
    <property type="entry name" value="4FE4S_FER_1"/>
    <property type="match status" value="1"/>
</dbReference>
<organism evidence="9 10">
    <name type="scientific">Candidatus Nitrobium versatile</name>
    <dbReference type="NCBI Taxonomy" id="2884831"/>
    <lineage>
        <taxon>Bacteria</taxon>
        <taxon>Pseudomonadati</taxon>
        <taxon>Nitrospirota</taxon>
        <taxon>Nitrospiria</taxon>
        <taxon>Nitrospirales</taxon>
        <taxon>Nitrospiraceae</taxon>
        <taxon>Candidatus Nitrobium</taxon>
    </lineage>
</organism>
<keyword evidence="7" id="KW-0472">Membrane</keyword>
<dbReference type="InterPro" id="IPR051684">
    <property type="entry name" value="Electron_Trans/Redox"/>
</dbReference>
<accession>A0A953J3H3</accession>
<name>A0A953J3H3_9BACT</name>
<dbReference type="GO" id="GO:0005886">
    <property type="term" value="C:plasma membrane"/>
    <property type="evidence" value="ECO:0007669"/>
    <property type="project" value="TreeGrafter"/>
</dbReference>
<keyword evidence="5" id="KW-0408">Iron</keyword>
<dbReference type="Proteomes" id="UP000705867">
    <property type="component" value="Unassembled WGS sequence"/>
</dbReference>
<keyword evidence="1" id="KW-0813">Transport</keyword>